<organism evidence="3 4">
    <name type="scientific">Pleurodeles waltl</name>
    <name type="common">Iberian ribbed newt</name>
    <dbReference type="NCBI Taxonomy" id="8319"/>
    <lineage>
        <taxon>Eukaryota</taxon>
        <taxon>Metazoa</taxon>
        <taxon>Chordata</taxon>
        <taxon>Craniata</taxon>
        <taxon>Vertebrata</taxon>
        <taxon>Euteleostomi</taxon>
        <taxon>Amphibia</taxon>
        <taxon>Batrachia</taxon>
        <taxon>Caudata</taxon>
        <taxon>Salamandroidea</taxon>
        <taxon>Salamandridae</taxon>
        <taxon>Pleurodelinae</taxon>
        <taxon>Pleurodeles</taxon>
    </lineage>
</organism>
<keyword evidence="2" id="KW-0812">Transmembrane</keyword>
<feature type="region of interest" description="Disordered" evidence="1">
    <location>
        <begin position="1"/>
        <end position="23"/>
    </location>
</feature>
<evidence type="ECO:0000256" key="1">
    <source>
        <dbReference type="SAM" id="MobiDB-lite"/>
    </source>
</evidence>
<keyword evidence="4" id="KW-1185">Reference proteome</keyword>
<comment type="caution">
    <text evidence="3">The sequence shown here is derived from an EMBL/GenBank/DDBJ whole genome shotgun (WGS) entry which is preliminary data.</text>
</comment>
<proteinExistence type="predicted"/>
<evidence type="ECO:0000256" key="2">
    <source>
        <dbReference type="SAM" id="Phobius"/>
    </source>
</evidence>
<evidence type="ECO:0000313" key="3">
    <source>
        <dbReference type="EMBL" id="KAJ1161617.1"/>
    </source>
</evidence>
<protein>
    <submittedName>
        <fullName evidence="3">Uncharacterized protein</fullName>
    </submittedName>
</protein>
<dbReference type="EMBL" id="JANPWB010000008">
    <property type="protein sequence ID" value="KAJ1161617.1"/>
    <property type="molecule type" value="Genomic_DNA"/>
</dbReference>
<evidence type="ECO:0000313" key="4">
    <source>
        <dbReference type="Proteomes" id="UP001066276"/>
    </source>
</evidence>
<dbReference type="Proteomes" id="UP001066276">
    <property type="component" value="Chromosome 4_2"/>
</dbReference>
<feature type="transmembrane region" description="Helical" evidence="2">
    <location>
        <begin position="164"/>
        <end position="190"/>
    </location>
</feature>
<sequence>MIHGRSSAVSCDEQEISSGPESCSDNDSVWCGEAAPPCPRDATVLVFPLWFDLLHFSSSLAEGPRRVPTSFLAPPPAPSVLLLGPGSPRRHPSPAALTARLVLCSGAGAGSGHALRAPVSACCADVERLLSSPPTLSFQSCVSAGPPFGLTAPFQIRGCGAIKLLLWVLRLPFLSAPGVFMCHMFFLIFVGVQESGLFVRESVAAWSSALRVLLHRPPATPPTQV</sequence>
<name>A0AAV7SC98_PLEWA</name>
<reference evidence="3" key="1">
    <citation type="journal article" date="2022" name="bioRxiv">
        <title>Sequencing and chromosome-scale assembly of the giantPleurodeles waltlgenome.</title>
        <authorList>
            <person name="Brown T."/>
            <person name="Elewa A."/>
            <person name="Iarovenko S."/>
            <person name="Subramanian E."/>
            <person name="Araus A.J."/>
            <person name="Petzold A."/>
            <person name="Susuki M."/>
            <person name="Suzuki K.-i.T."/>
            <person name="Hayashi T."/>
            <person name="Toyoda A."/>
            <person name="Oliveira C."/>
            <person name="Osipova E."/>
            <person name="Leigh N.D."/>
            <person name="Simon A."/>
            <person name="Yun M.H."/>
        </authorList>
    </citation>
    <scope>NUCLEOTIDE SEQUENCE</scope>
    <source>
        <strain evidence="3">20211129_DDA</strain>
        <tissue evidence="3">Liver</tissue>
    </source>
</reference>
<accession>A0AAV7SC98</accession>
<dbReference type="AlphaFoldDB" id="A0AAV7SC98"/>
<keyword evidence="2" id="KW-0472">Membrane</keyword>
<gene>
    <name evidence="3" type="ORF">NDU88_002101</name>
</gene>
<keyword evidence="2" id="KW-1133">Transmembrane helix</keyword>